<dbReference type="EnsemblPlants" id="KEH31627">
    <property type="protein sequence ID" value="KEH31627"/>
    <property type="gene ID" value="MTR_4g099400"/>
</dbReference>
<proteinExistence type="inferred from homology"/>
<evidence type="ECO:0000313" key="6">
    <source>
        <dbReference type="EMBL" id="KEH31627.1"/>
    </source>
</evidence>
<evidence type="ECO:0000256" key="3">
    <source>
        <dbReference type="RuleBase" id="RU003460"/>
    </source>
</evidence>
<dbReference type="Pfam" id="PF01357">
    <property type="entry name" value="Expansin_C"/>
    <property type="match status" value="1"/>
</dbReference>
<dbReference type="Proteomes" id="UP000002051">
    <property type="component" value="Chromosome 4"/>
</dbReference>
<reference evidence="6 8" key="2">
    <citation type="journal article" date="2014" name="BMC Genomics">
        <title>An improved genome release (version Mt4.0) for the model legume Medicago truncatula.</title>
        <authorList>
            <person name="Tang H."/>
            <person name="Krishnakumar V."/>
            <person name="Bidwell S."/>
            <person name="Rosen B."/>
            <person name="Chan A."/>
            <person name="Zhou S."/>
            <person name="Gentzbittel L."/>
            <person name="Childs K.L."/>
            <person name="Yandell M."/>
            <person name="Gundlach H."/>
            <person name="Mayer K.F."/>
            <person name="Schwartz D.C."/>
            <person name="Town C.D."/>
        </authorList>
    </citation>
    <scope>GENOME REANNOTATION</scope>
    <source>
        <strain evidence="6">A17</strain>
        <strain evidence="7 8">cv. Jemalong A17</strain>
    </source>
</reference>
<evidence type="ECO:0000313" key="7">
    <source>
        <dbReference type="EnsemblPlants" id="KEH31627"/>
    </source>
</evidence>
<name>A0A072UPK2_MEDTR</name>
<evidence type="ECO:0000259" key="5">
    <source>
        <dbReference type="PROSITE" id="PS50843"/>
    </source>
</evidence>
<dbReference type="HOGENOM" id="CLU_027462_5_1_1"/>
<feature type="domain" description="Expansin-like EG45" evidence="4">
    <location>
        <begin position="9"/>
        <end position="79"/>
    </location>
</feature>
<evidence type="ECO:0000256" key="1">
    <source>
        <dbReference type="ARBA" id="ARBA00004613"/>
    </source>
</evidence>
<dbReference type="SUPFAM" id="SSF50685">
    <property type="entry name" value="Barwin-like endoglucanases"/>
    <property type="match status" value="1"/>
</dbReference>
<dbReference type="InterPro" id="IPR007118">
    <property type="entry name" value="Expan_Lol_pI"/>
</dbReference>
<dbReference type="PANTHER" id="PTHR31692">
    <property type="entry name" value="EXPANSIN-B3"/>
    <property type="match status" value="1"/>
</dbReference>
<dbReference type="EMBL" id="CM001220">
    <property type="protein sequence ID" value="KEH31627.1"/>
    <property type="molecule type" value="Genomic_DNA"/>
</dbReference>
<comment type="similarity">
    <text evidence="3">Belongs to the expansin family.</text>
</comment>
<dbReference type="PROSITE" id="PS50842">
    <property type="entry name" value="EXPANSIN_EG45"/>
    <property type="match status" value="1"/>
</dbReference>
<dbReference type="GO" id="GO:0005576">
    <property type="term" value="C:extracellular region"/>
    <property type="evidence" value="ECO:0007669"/>
    <property type="project" value="UniProtKB-SubCell"/>
</dbReference>
<sequence length="179" mass="20197">MAPLTAMEIQVRCKIPQYCDDNGALVVVTDYGEGDRTDFIMSPRAFSGLGRNAAASEKLKKYGVLDVEYKRVSCTFKGNNIVYQINEHSQNPGYIAIVILYVGGTYDVNAVEMWQKEQHKWEYMRRSYGAVFDYANPPKGEIRLRFQVSSNVGVNWVESRFAIPAGWKAGATYSTKIQT</sequence>
<dbReference type="InterPro" id="IPR005795">
    <property type="entry name" value="LolPI"/>
</dbReference>
<evidence type="ECO:0000256" key="2">
    <source>
        <dbReference type="ARBA" id="ARBA00022525"/>
    </source>
</evidence>
<dbReference type="InterPro" id="IPR036908">
    <property type="entry name" value="RlpA-like_sf"/>
</dbReference>
<dbReference type="PRINTS" id="PR01225">
    <property type="entry name" value="EXPANSNFAMLY"/>
</dbReference>
<organism evidence="6 8">
    <name type="scientific">Medicago truncatula</name>
    <name type="common">Barrel medic</name>
    <name type="synonym">Medicago tribuloides</name>
    <dbReference type="NCBI Taxonomy" id="3880"/>
    <lineage>
        <taxon>Eukaryota</taxon>
        <taxon>Viridiplantae</taxon>
        <taxon>Streptophyta</taxon>
        <taxon>Embryophyta</taxon>
        <taxon>Tracheophyta</taxon>
        <taxon>Spermatophyta</taxon>
        <taxon>Magnoliopsida</taxon>
        <taxon>eudicotyledons</taxon>
        <taxon>Gunneridae</taxon>
        <taxon>Pentapetalae</taxon>
        <taxon>rosids</taxon>
        <taxon>fabids</taxon>
        <taxon>Fabales</taxon>
        <taxon>Fabaceae</taxon>
        <taxon>Papilionoideae</taxon>
        <taxon>50 kb inversion clade</taxon>
        <taxon>NPAAA clade</taxon>
        <taxon>Hologalegina</taxon>
        <taxon>IRL clade</taxon>
        <taxon>Trifolieae</taxon>
        <taxon>Medicago</taxon>
    </lineage>
</organism>
<dbReference type="InterPro" id="IPR007117">
    <property type="entry name" value="Expansin_CBD"/>
</dbReference>
<dbReference type="GO" id="GO:0009653">
    <property type="term" value="P:anatomical structure morphogenesis"/>
    <property type="evidence" value="ECO:0007669"/>
    <property type="project" value="UniProtKB-ARBA"/>
</dbReference>
<feature type="domain" description="Expansin-like CBD" evidence="5">
    <location>
        <begin position="93"/>
        <end position="175"/>
    </location>
</feature>
<reference evidence="7" key="3">
    <citation type="submission" date="2015-04" db="UniProtKB">
        <authorList>
            <consortium name="EnsemblPlants"/>
        </authorList>
    </citation>
    <scope>IDENTIFICATION</scope>
    <source>
        <strain evidence="7">cv. Jemalong A17</strain>
    </source>
</reference>
<dbReference type="InterPro" id="IPR036749">
    <property type="entry name" value="Expansin_CBD_sf"/>
</dbReference>
<reference evidence="6 8" key="1">
    <citation type="journal article" date="2011" name="Nature">
        <title>The Medicago genome provides insight into the evolution of rhizobial symbioses.</title>
        <authorList>
            <person name="Young N.D."/>
            <person name="Debelle F."/>
            <person name="Oldroyd G.E."/>
            <person name="Geurts R."/>
            <person name="Cannon S.B."/>
            <person name="Udvardi M.K."/>
            <person name="Benedito V.A."/>
            <person name="Mayer K.F."/>
            <person name="Gouzy J."/>
            <person name="Schoof H."/>
            <person name="Van de Peer Y."/>
            <person name="Proost S."/>
            <person name="Cook D.R."/>
            <person name="Meyers B.C."/>
            <person name="Spannagl M."/>
            <person name="Cheung F."/>
            <person name="De Mita S."/>
            <person name="Krishnakumar V."/>
            <person name="Gundlach H."/>
            <person name="Zhou S."/>
            <person name="Mudge J."/>
            <person name="Bharti A.K."/>
            <person name="Murray J.D."/>
            <person name="Naoumkina M.A."/>
            <person name="Rosen B."/>
            <person name="Silverstein K.A."/>
            <person name="Tang H."/>
            <person name="Rombauts S."/>
            <person name="Zhao P.X."/>
            <person name="Zhou P."/>
            <person name="Barbe V."/>
            <person name="Bardou P."/>
            <person name="Bechner M."/>
            <person name="Bellec A."/>
            <person name="Berger A."/>
            <person name="Berges H."/>
            <person name="Bidwell S."/>
            <person name="Bisseling T."/>
            <person name="Choisne N."/>
            <person name="Couloux A."/>
            <person name="Denny R."/>
            <person name="Deshpande S."/>
            <person name="Dai X."/>
            <person name="Doyle J.J."/>
            <person name="Dudez A.M."/>
            <person name="Farmer A.D."/>
            <person name="Fouteau S."/>
            <person name="Franken C."/>
            <person name="Gibelin C."/>
            <person name="Gish J."/>
            <person name="Goldstein S."/>
            <person name="Gonzalez A.J."/>
            <person name="Green P.J."/>
            <person name="Hallab A."/>
            <person name="Hartog M."/>
            <person name="Hua A."/>
            <person name="Humphray S.J."/>
            <person name="Jeong D.H."/>
            <person name="Jing Y."/>
            <person name="Jocker A."/>
            <person name="Kenton S.M."/>
            <person name="Kim D.J."/>
            <person name="Klee K."/>
            <person name="Lai H."/>
            <person name="Lang C."/>
            <person name="Lin S."/>
            <person name="Macmil S.L."/>
            <person name="Magdelenat G."/>
            <person name="Matthews L."/>
            <person name="McCorrison J."/>
            <person name="Monaghan E.L."/>
            <person name="Mun J.H."/>
            <person name="Najar F.Z."/>
            <person name="Nicholson C."/>
            <person name="Noirot C."/>
            <person name="O'Bleness M."/>
            <person name="Paule C.R."/>
            <person name="Poulain J."/>
            <person name="Prion F."/>
            <person name="Qin B."/>
            <person name="Qu C."/>
            <person name="Retzel E.F."/>
            <person name="Riddle C."/>
            <person name="Sallet E."/>
            <person name="Samain S."/>
            <person name="Samson N."/>
            <person name="Sanders I."/>
            <person name="Saurat O."/>
            <person name="Scarpelli C."/>
            <person name="Schiex T."/>
            <person name="Segurens B."/>
            <person name="Severin A.J."/>
            <person name="Sherrier D.J."/>
            <person name="Shi R."/>
            <person name="Sims S."/>
            <person name="Singer S.R."/>
            <person name="Sinharoy S."/>
            <person name="Sterck L."/>
            <person name="Viollet A."/>
            <person name="Wang B.B."/>
            <person name="Wang K."/>
            <person name="Wang M."/>
            <person name="Wang X."/>
            <person name="Warfsmann J."/>
            <person name="Weissenbach J."/>
            <person name="White D.D."/>
            <person name="White J.D."/>
            <person name="Wiley G.B."/>
            <person name="Wincker P."/>
            <person name="Xing Y."/>
            <person name="Yang L."/>
            <person name="Yao Z."/>
            <person name="Ying F."/>
            <person name="Zhai J."/>
            <person name="Zhou L."/>
            <person name="Zuber A."/>
            <person name="Denarie J."/>
            <person name="Dixon R.A."/>
            <person name="May G.D."/>
            <person name="Schwartz D.C."/>
            <person name="Rogers J."/>
            <person name="Quetier F."/>
            <person name="Town C.D."/>
            <person name="Roe B.A."/>
        </authorList>
    </citation>
    <scope>NUCLEOTIDE SEQUENCE [LARGE SCALE GENOMIC DNA]</scope>
    <source>
        <strain evidence="6">A17</strain>
        <strain evidence="7 8">cv. Jemalong A17</strain>
    </source>
</reference>
<dbReference type="PRINTS" id="PR00829">
    <property type="entry name" value="LOLP1ALLERGN"/>
</dbReference>
<keyword evidence="8" id="KW-1185">Reference proteome</keyword>
<dbReference type="STRING" id="3880.A0A072UPK2"/>
<dbReference type="AlphaFoldDB" id="A0A072UPK2"/>
<dbReference type="PANTHER" id="PTHR31692:SF10">
    <property type="entry name" value="EXPANSIN-B1-LIKE PROTEIN"/>
    <property type="match status" value="1"/>
</dbReference>
<accession>A0A072UPK2</accession>
<keyword evidence="2" id="KW-0964">Secreted</keyword>
<protein>
    <submittedName>
        <fullName evidence="6">Expansin-B1-like protein</fullName>
    </submittedName>
</protein>
<dbReference type="InterPro" id="IPR007112">
    <property type="entry name" value="Expansin/allergen_DPBB_dom"/>
</dbReference>
<dbReference type="SUPFAM" id="SSF49590">
    <property type="entry name" value="PHL pollen allergen"/>
    <property type="match status" value="1"/>
</dbReference>
<evidence type="ECO:0000259" key="4">
    <source>
        <dbReference type="PROSITE" id="PS50842"/>
    </source>
</evidence>
<dbReference type="Gene3D" id="2.60.40.760">
    <property type="entry name" value="Expansin, cellulose-binding-like domain"/>
    <property type="match status" value="1"/>
</dbReference>
<dbReference type="PROSITE" id="PS50843">
    <property type="entry name" value="EXPANSIN_CBD"/>
    <property type="match status" value="1"/>
</dbReference>
<evidence type="ECO:0000313" key="8">
    <source>
        <dbReference type="Proteomes" id="UP000002051"/>
    </source>
</evidence>
<comment type="subcellular location">
    <subcellularLocation>
        <location evidence="1">Secreted</location>
    </subcellularLocation>
</comment>
<gene>
    <name evidence="6" type="ordered locus">MTR_4g099400</name>
</gene>
<dbReference type="Gene3D" id="2.40.40.10">
    <property type="entry name" value="RlpA-like domain"/>
    <property type="match status" value="1"/>
</dbReference>